<sequence length="222" mass="24198">MGTIGLVARPVASLLEGTAKAAQSIRNSSPHLSSHRGVHLPRPLARELPLSPYSWEDALGLTMLLQADGAKYKDVIYVICKSLKQTGKFIVIREKHVFVVYCSCLVGLGLLDFAGMPANLTWVIEIGMKLESIVLVDRTDDSVNIVGSNAEVACRHKKVGSRHKAWVLPISAPFIYLSMELPSDVEADDVLQVLLLAIQIEMEKGCGLQVLHRANLNKASSC</sequence>
<organism evidence="2 3">
    <name type="scientific">Vanilla planifolia</name>
    <name type="common">Vanilla</name>
    <dbReference type="NCBI Taxonomy" id="51239"/>
    <lineage>
        <taxon>Eukaryota</taxon>
        <taxon>Viridiplantae</taxon>
        <taxon>Streptophyta</taxon>
        <taxon>Embryophyta</taxon>
        <taxon>Tracheophyta</taxon>
        <taxon>Spermatophyta</taxon>
        <taxon>Magnoliopsida</taxon>
        <taxon>Liliopsida</taxon>
        <taxon>Asparagales</taxon>
        <taxon>Orchidaceae</taxon>
        <taxon>Vanilloideae</taxon>
        <taxon>Vanilleae</taxon>
        <taxon>Vanilla</taxon>
    </lineage>
</organism>
<dbReference type="PANTHER" id="PTHR16166:SF143">
    <property type="entry name" value="PROTEIN SORTING-ASSOCIATED PROTEIN, PUTATIVE (DUF1162)-RELATED"/>
    <property type="match status" value="1"/>
</dbReference>
<dbReference type="InterPro" id="IPR056748">
    <property type="entry name" value="VPS13-like_C"/>
</dbReference>
<feature type="domain" description="Intermembrane lipid transfer protein VPS13-like C-terminal" evidence="1">
    <location>
        <begin position="40"/>
        <end position="107"/>
    </location>
</feature>
<accession>A0A835QY78</accession>
<evidence type="ECO:0000313" key="2">
    <source>
        <dbReference type="EMBL" id="KAG0481970.1"/>
    </source>
</evidence>
<dbReference type="PANTHER" id="PTHR16166">
    <property type="entry name" value="VACUOLAR PROTEIN SORTING-ASSOCIATED PROTEIN VPS13"/>
    <property type="match status" value="1"/>
</dbReference>
<comment type="caution">
    <text evidence="2">The sequence shown here is derived from an EMBL/GenBank/DDBJ whole genome shotgun (WGS) entry which is preliminary data.</text>
</comment>
<evidence type="ECO:0000259" key="1">
    <source>
        <dbReference type="Pfam" id="PF25037"/>
    </source>
</evidence>
<protein>
    <recommendedName>
        <fullName evidence="1">Intermembrane lipid transfer protein VPS13-like C-terminal domain-containing protein</fullName>
    </recommendedName>
</protein>
<dbReference type="OrthoDB" id="428159at2759"/>
<name>A0A835QY78_VANPL</name>
<dbReference type="GO" id="GO:0045053">
    <property type="term" value="P:protein retention in Golgi apparatus"/>
    <property type="evidence" value="ECO:0007669"/>
    <property type="project" value="TreeGrafter"/>
</dbReference>
<dbReference type="Proteomes" id="UP000639772">
    <property type="component" value="Unassembled WGS sequence"/>
</dbReference>
<dbReference type="InterPro" id="IPR026847">
    <property type="entry name" value="VPS13"/>
</dbReference>
<dbReference type="EMBL" id="JADCNM010000005">
    <property type="protein sequence ID" value="KAG0481970.1"/>
    <property type="molecule type" value="Genomic_DNA"/>
</dbReference>
<evidence type="ECO:0000313" key="3">
    <source>
        <dbReference type="Proteomes" id="UP000639772"/>
    </source>
</evidence>
<gene>
    <name evidence="2" type="ORF">HPP92_010054</name>
</gene>
<dbReference type="Pfam" id="PF25037">
    <property type="entry name" value="VPS13_C"/>
    <property type="match status" value="1"/>
</dbReference>
<reference evidence="2 3" key="1">
    <citation type="journal article" date="2020" name="Nat. Food">
        <title>A phased Vanilla planifolia genome enables genetic improvement of flavour and production.</title>
        <authorList>
            <person name="Hasing T."/>
            <person name="Tang H."/>
            <person name="Brym M."/>
            <person name="Khazi F."/>
            <person name="Huang T."/>
            <person name="Chambers A.H."/>
        </authorList>
    </citation>
    <scope>NUCLEOTIDE SEQUENCE [LARGE SCALE GENOMIC DNA]</scope>
    <source>
        <tissue evidence="2">Leaf</tissue>
    </source>
</reference>
<dbReference type="AlphaFoldDB" id="A0A835QY78"/>
<dbReference type="GO" id="GO:0006623">
    <property type="term" value="P:protein targeting to vacuole"/>
    <property type="evidence" value="ECO:0007669"/>
    <property type="project" value="TreeGrafter"/>
</dbReference>
<proteinExistence type="predicted"/>